<name>A0ABQ9GCW8_9NEOP</name>
<feature type="region of interest" description="Disordered" evidence="8">
    <location>
        <begin position="317"/>
        <end position="379"/>
    </location>
</feature>
<feature type="region of interest" description="Disordered" evidence="8">
    <location>
        <begin position="33"/>
        <end position="56"/>
    </location>
</feature>
<keyword evidence="6" id="KW-0378">Hydrolase</keyword>
<evidence type="ECO:0000256" key="7">
    <source>
        <dbReference type="ARBA" id="ARBA00022918"/>
    </source>
</evidence>
<dbReference type="Pfam" id="PF17921">
    <property type="entry name" value="Integrase_H2C2"/>
    <property type="match status" value="1"/>
</dbReference>
<dbReference type="PANTHER" id="PTHR37984:SF5">
    <property type="entry name" value="PROTEIN NYNRIN-LIKE"/>
    <property type="match status" value="1"/>
</dbReference>
<dbReference type="InterPro" id="IPR043128">
    <property type="entry name" value="Rev_trsase/Diguanyl_cyclase"/>
</dbReference>
<dbReference type="Gene3D" id="3.30.420.10">
    <property type="entry name" value="Ribonuclease H-like superfamily/Ribonuclease H"/>
    <property type="match status" value="1"/>
</dbReference>
<sequence length="1301" mass="147947">MFKESMKIFEIDQQPDSEIELLSSVVEVVESQDPAVLPSEGRGKQEFPRKPVDQRHRPARFPHTKILSEPAAIVEWAPSLAEYSTDSNISFMSSMLMIVHNGNEKRREKESKNQLWKQLPGATLGILYNNVALQLEQDVAPLLRADLSSLQKLRRSFSNIRRESVFMPQKCTDSRSVLRAHSGDEGMPGFAAATACDTSDGAVNAARVSMALDKRWRTRYPDQPYYVARNSAGSHAPVKYALWRKYLRQWVHDLGYGEAVICFTMQELLSETIEENHDGRAAYYVSKPVYRRCIQGPEFRHHLICADQLERQARYTNTARESDRFNGKQVNSPGTTTKDPVSYRHRWTNGGANSNSCRYNPGYSAREQSSRSYGSQEGIDYHHRRQDERRNVGMEEEGHRAWTPTEEQQAATRESKVHAVQPQQIIKLERTGERSLRPLVLVRDDEGTVSIREKEAKMLDSDREFLLYEEDENVGELISVLCPEVMVRVCGVETPVLLDSGAKISCVSEELVTELEGKGKPFILGTDFLTQHKILLHFGGWFIITPDDIRSKAILPDKWHVTNMFVGLLKLDYPVFQLYNTPAISVSQSQNLNEGIMQAVAAAIPGLYREFEAKIRFIEGAQFHAKSYPIPAKFLSTTQEYLQVMLDWKVVKREASSFSSPIVCVPKKDGSVRLCLDARSINNITVKDRAAPTQTSDILRRFWGPIGEESKGFARAYVDDILITSAILEEHVQHVRMVIEKLSENELPFLGHIITPEGAQTALDKLEAITQFPPPANVRQLRTFLAIIGFYGNYSDQDQQWRWLEAEQEAFERLKAIYLDEHVIYHPVRGKEFLLYMDASDYALGCRLAQFDSNEVGKTVAMASRTMSPAERNYTVTEKEALAIIWALNKFRDILFGEKMKLLTDHQALTCLKDGKTLGNRLTRWCLLLQEYDIEVMYTKGSENVTADYLSRLPGGQRCRVSGNEASNLSQLLSDMGEMQRQDQFCGAILQNLAELPQDHKLHRTFSVIPQEIALQVTQEMHEALGHIGSIKLYDETLRRQMYWTKMQQDVQKVVTSRELCQKNAKVQILLGKVRSFVDEVGKPRAILSNNGSQFTSHVWQKGLKRLSIVPTTAPVRSPRSNPVERRMSLLGTVLRMYCHHEQQAWRDKIPLVEFVMNHTIHASTGFTPYEVLTNKRSEIVARKLLSKLLQADKSFEENSMPTTQEVLLDIVKRKLYSSAESRQRQQKLSRVNKFHIDDLVLKKTSYLSSSTLDGNSRASLITLDNGNAGSQVLLGTDLTIQRRGFESRDFIGKIPGIITN</sequence>
<keyword evidence="5" id="KW-0255">Endonuclease</keyword>
<dbReference type="InterPro" id="IPR043502">
    <property type="entry name" value="DNA/RNA_pol_sf"/>
</dbReference>
<dbReference type="EC" id="2.7.7.49" evidence="1"/>
<dbReference type="SUPFAM" id="SSF53098">
    <property type="entry name" value="Ribonuclease H-like"/>
    <property type="match status" value="1"/>
</dbReference>
<evidence type="ECO:0000256" key="3">
    <source>
        <dbReference type="ARBA" id="ARBA00022695"/>
    </source>
</evidence>
<dbReference type="Proteomes" id="UP001159363">
    <property type="component" value="Chromosome 12"/>
</dbReference>
<dbReference type="InterPro" id="IPR050951">
    <property type="entry name" value="Retrovirus_Pol_polyprotein"/>
</dbReference>
<dbReference type="Gene3D" id="3.30.70.270">
    <property type="match status" value="2"/>
</dbReference>
<dbReference type="SUPFAM" id="SSF56672">
    <property type="entry name" value="DNA/RNA polymerases"/>
    <property type="match status" value="1"/>
</dbReference>
<keyword evidence="4" id="KW-0540">Nuclease</keyword>
<dbReference type="EMBL" id="JARBHB010000013">
    <property type="protein sequence ID" value="KAJ8870259.1"/>
    <property type="molecule type" value="Genomic_DNA"/>
</dbReference>
<dbReference type="InterPro" id="IPR041588">
    <property type="entry name" value="Integrase_H2C2"/>
</dbReference>
<dbReference type="PANTHER" id="PTHR37984">
    <property type="entry name" value="PROTEIN CBG26694"/>
    <property type="match status" value="1"/>
</dbReference>
<feature type="compositionally biased region" description="Polar residues" evidence="8">
    <location>
        <begin position="366"/>
        <end position="375"/>
    </location>
</feature>
<evidence type="ECO:0000256" key="2">
    <source>
        <dbReference type="ARBA" id="ARBA00022679"/>
    </source>
</evidence>
<keyword evidence="3" id="KW-0548">Nucleotidyltransferase</keyword>
<dbReference type="PROSITE" id="PS50994">
    <property type="entry name" value="INTEGRASE"/>
    <property type="match status" value="1"/>
</dbReference>
<evidence type="ECO:0000313" key="11">
    <source>
        <dbReference type="Proteomes" id="UP001159363"/>
    </source>
</evidence>
<evidence type="ECO:0000259" key="9">
    <source>
        <dbReference type="PROSITE" id="PS50994"/>
    </source>
</evidence>
<dbReference type="InterPro" id="IPR036397">
    <property type="entry name" value="RNaseH_sf"/>
</dbReference>
<keyword evidence="2" id="KW-0808">Transferase</keyword>
<organism evidence="10 11">
    <name type="scientific">Dryococelus australis</name>
    <dbReference type="NCBI Taxonomy" id="614101"/>
    <lineage>
        <taxon>Eukaryota</taxon>
        <taxon>Metazoa</taxon>
        <taxon>Ecdysozoa</taxon>
        <taxon>Arthropoda</taxon>
        <taxon>Hexapoda</taxon>
        <taxon>Insecta</taxon>
        <taxon>Pterygota</taxon>
        <taxon>Neoptera</taxon>
        <taxon>Polyneoptera</taxon>
        <taxon>Phasmatodea</taxon>
        <taxon>Verophasmatodea</taxon>
        <taxon>Anareolatae</taxon>
        <taxon>Phasmatidae</taxon>
        <taxon>Eurycanthinae</taxon>
        <taxon>Dryococelus</taxon>
    </lineage>
</organism>
<keyword evidence="11" id="KW-1185">Reference proteome</keyword>
<evidence type="ECO:0000256" key="5">
    <source>
        <dbReference type="ARBA" id="ARBA00022759"/>
    </source>
</evidence>
<evidence type="ECO:0000256" key="6">
    <source>
        <dbReference type="ARBA" id="ARBA00022801"/>
    </source>
</evidence>
<comment type="caution">
    <text evidence="10">The sequence shown here is derived from an EMBL/GenBank/DDBJ whole genome shotgun (WGS) entry which is preliminary data.</text>
</comment>
<dbReference type="CDD" id="cd09274">
    <property type="entry name" value="RNase_HI_RT_Ty3"/>
    <property type="match status" value="1"/>
</dbReference>
<gene>
    <name evidence="10" type="ORF">PR048_029280</name>
</gene>
<feature type="compositionally biased region" description="Polar residues" evidence="8">
    <location>
        <begin position="328"/>
        <end position="339"/>
    </location>
</feature>
<evidence type="ECO:0000256" key="1">
    <source>
        <dbReference type="ARBA" id="ARBA00012493"/>
    </source>
</evidence>
<protein>
    <recommendedName>
        <fullName evidence="1">RNA-directed DNA polymerase</fullName>
        <ecNumber evidence="1">2.7.7.49</ecNumber>
    </recommendedName>
</protein>
<accession>A0ABQ9GCW8</accession>
<dbReference type="Pfam" id="PF17917">
    <property type="entry name" value="RT_RNaseH"/>
    <property type="match status" value="1"/>
</dbReference>
<evidence type="ECO:0000256" key="8">
    <source>
        <dbReference type="SAM" id="MobiDB-lite"/>
    </source>
</evidence>
<dbReference type="InterPro" id="IPR012337">
    <property type="entry name" value="RNaseH-like_sf"/>
</dbReference>
<feature type="domain" description="Integrase catalytic" evidence="9">
    <location>
        <begin position="1067"/>
        <end position="1177"/>
    </location>
</feature>
<reference evidence="10 11" key="1">
    <citation type="submission" date="2023-02" db="EMBL/GenBank/DDBJ databases">
        <title>LHISI_Scaffold_Assembly.</title>
        <authorList>
            <person name="Stuart O.P."/>
            <person name="Cleave R."/>
            <person name="Magrath M.J.L."/>
            <person name="Mikheyev A.S."/>
        </authorList>
    </citation>
    <scope>NUCLEOTIDE SEQUENCE [LARGE SCALE GENOMIC DNA]</scope>
    <source>
        <strain evidence="10">Daus_M_001</strain>
        <tissue evidence="10">Leg muscle</tissue>
    </source>
</reference>
<dbReference type="InterPro" id="IPR041373">
    <property type="entry name" value="RT_RNaseH"/>
</dbReference>
<evidence type="ECO:0000313" key="10">
    <source>
        <dbReference type="EMBL" id="KAJ8870259.1"/>
    </source>
</evidence>
<dbReference type="Gene3D" id="3.10.10.10">
    <property type="entry name" value="HIV Type 1 Reverse Transcriptase, subunit A, domain 1"/>
    <property type="match status" value="1"/>
</dbReference>
<evidence type="ECO:0000256" key="4">
    <source>
        <dbReference type="ARBA" id="ARBA00022722"/>
    </source>
</evidence>
<keyword evidence="7" id="KW-0695">RNA-directed DNA polymerase</keyword>
<feature type="compositionally biased region" description="Basic and acidic residues" evidence="8">
    <location>
        <begin position="41"/>
        <end position="56"/>
    </location>
</feature>
<proteinExistence type="predicted"/>
<dbReference type="InterPro" id="IPR001584">
    <property type="entry name" value="Integrase_cat-core"/>
</dbReference>